<evidence type="ECO:0000256" key="1">
    <source>
        <dbReference type="SAM" id="MobiDB-lite"/>
    </source>
</evidence>
<dbReference type="Pfam" id="PF17338">
    <property type="entry name" value="GP88"/>
    <property type="match status" value="1"/>
</dbReference>
<dbReference type="AlphaFoldDB" id="A0A5S9IT40"/>
<keyword evidence="4" id="KW-1185">Reference proteome</keyword>
<gene>
    <name evidence="3" type="ORF">UABAM_05026</name>
</gene>
<dbReference type="OrthoDB" id="8116906at2"/>
<evidence type="ECO:0000259" key="2">
    <source>
        <dbReference type="Pfam" id="PF17338"/>
    </source>
</evidence>
<accession>A0A5S9IT40</accession>
<dbReference type="RefSeq" id="WP_151970686.1">
    <property type="nucleotide sequence ID" value="NZ_AP019860.1"/>
</dbReference>
<dbReference type="Proteomes" id="UP000326354">
    <property type="component" value="Chromosome"/>
</dbReference>
<dbReference type="EMBL" id="AP019860">
    <property type="protein sequence ID" value="BBM86640.1"/>
    <property type="molecule type" value="Genomic_DNA"/>
</dbReference>
<feature type="region of interest" description="Disordered" evidence="1">
    <location>
        <begin position="262"/>
        <end position="289"/>
    </location>
</feature>
<organism evidence="3 4">
    <name type="scientific">Uabimicrobium amorphum</name>
    <dbReference type="NCBI Taxonomy" id="2596890"/>
    <lineage>
        <taxon>Bacteria</taxon>
        <taxon>Pseudomonadati</taxon>
        <taxon>Planctomycetota</taxon>
        <taxon>Candidatus Uabimicrobiia</taxon>
        <taxon>Candidatus Uabimicrobiales</taxon>
        <taxon>Candidatus Uabimicrobiaceae</taxon>
        <taxon>Candidatus Uabimicrobium</taxon>
    </lineage>
</organism>
<proteinExistence type="predicted"/>
<evidence type="ECO:0000313" key="3">
    <source>
        <dbReference type="EMBL" id="BBM86640.1"/>
    </source>
</evidence>
<dbReference type="KEGG" id="uam:UABAM_05026"/>
<evidence type="ECO:0000313" key="4">
    <source>
        <dbReference type="Proteomes" id="UP000326354"/>
    </source>
</evidence>
<feature type="domain" description="Gene product 88" evidence="2">
    <location>
        <begin position="45"/>
        <end position="281"/>
    </location>
</feature>
<name>A0A5S9IT40_UABAM</name>
<sequence length="289" mass="33430">MPKQLLFLSWGSSNPKVKKCNLELGYLTAILNLSPHYESQVQVSDKETFRKWIGIYENYYNVCPFSSRGCRQHCLHYSGRSKVFEHISRKRMQRTRMLLVDPAYALQQIIKDIRIVVSEANKNDKLPAIRLNGTSDLAWECLYFYPDFKPRCGSILIETNPSDAKRLGAINIFDLFPGVQFWDYTKRSDRCFTSLPDNYSLTFSKSEANDLYCQRILQRKHANVAVVFRDHKPKTYWGHQVIDGDEHDLRFLDSDPQDNPVIVGLKAKGDSSEDQSGFVVDVTDSQRKE</sequence>
<protein>
    <recommendedName>
        <fullName evidence="2">Gene product 88 domain-containing protein</fullName>
    </recommendedName>
</protein>
<dbReference type="InterPro" id="IPR020290">
    <property type="entry name" value="Gp88"/>
</dbReference>
<reference evidence="3 4" key="1">
    <citation type="submission" date="2019-08" db="EMBL/GenBank/DDBJ databases">
        <title>Complete genome sequence of Candidatus Uab amorphum.</title>
        <authorList>
            <person name="Shiratori T."/>
            <person name="Suzuki S."/>
            <person name="Kakizawa Y."/>
            <person name="Ishida K."/>
        </authorList>
    </citation>
    <scope>NUCLEOTIDE SEQUENCE [LARGE SCALE GENOMIC DNA]</scope>
    <source>
        <strain evidence="3 4">SRT547</strain>
    </source>
</reference>